<dbReference type="Gene3D" id="2.40.30.10">
    <property type="entry name" value="Translation factors"/>
    <property type="match status" value="1"/>
</dbReference>
<feature type="domain" description="FAD-binding FR-type" evidence="1">
    <location>
        <begin position="69"/>
        <end position="169"/>
    </location>
</feature>
<dbReference type="GO" id="GO:0016491">
    <property type="term" value="F:oxidoreductase activity"/>
    <property type="evidence" value="ECO:0007669"/>
    <property type="project" value="InterPro"/>
</dbReference>
<reference evidence="2" key="1">
    <citation type="journal article" date="2023" name="Int. J. Syst. Evol. Microbiol.">
        <title>&lt;i&gt;Clostridium folliculivorans&lt;/i&gt; sp. nov., isolated from soil samples of an organic paddy in Japan.</title>
        <authorList>
            <person name="Tazawa J."/>
            <person name="Kobayashi H."/>
            <person name="Tanizawa Y."/>
            <person name="Uchino A."/>
            <person name="Tanaka F."/>
            <person name="Urashima Y."/>
            <person name="Miura S."/>
            <person name="Sakamoto M."/>
            <person name="Ohkuma M."/>
            <person name="Tohno M."/>
        </authorList>
    </citation>
    <scope>NUCLEOTIDE SEQUENCE</scope>
    <source>
        <strain evidence="2">D1-1</strain>
    </source>
</reference>
<organism evidence="2 3">
    <name type="scientific">Clostridium folliculivorans</name>
    <dbReference type="NCBI Taxonomy" id="2886038"/>
    <lineage>
        <taxon>Bacteria</taxon>
        <taxon>Bacillati</taxon>
        <taxon>Bacillota</taxon>
        <taxon>Clostridia</taxon>
        <taxon>Eubacteriales</taxon>
        <taxon>Clostridiaceae</taxon>
        <taxon>Clostridium</taxon>
    </lineage>
</organism>
<dbReference type="PANTHER" id="PTHR43513:SF3">
    <property type="entry name" value="DIHYDROOROTATE DEHYDROGENASE B (NAD(+)), ELECTRON TRANSFER SUBUNIT-RELATED"/>
    <property type="match status" value="1"/>
</dbReference>
<evidence type="ECO:0000313" key="3">
    <source>
        <dbReference type="Proteomes" id="UP001057868"/>
    </source>
</evidence>
<evidence type="ECO:0000259" key="1">
    <source>
        <dbReference type="PROSITE" id="PS51384"/>
    </source>
</evidence>
<dbReference type="RefSeq" id="WP_261851064.1">
    <property type="nucleotide sequence ID" value="NZ_BQXY01000001.1"/>
</dbReference>
<sequence>MRAFYYIENYSKISRSFITEPCPCHLAEAGECILCSQLHGKCFCDCLNWKGVCIYQEFNNNGKAAKKGRETFRCKVKEVEHLEGDVLLIRFIAPHKLALDLVHPGSYVFIRTDENFYFDVPISIMESDIESDVVSIMIEIRGIKTKKLLDIKIDDEMVIRGPYWNGVFGLKSINELKDNKALVIARGIGMAPSIPVIRKLSNNKNTLKVVIDKSPYKDVYVNEYLKQYSEGYEEINTIDKGKLTDEIKKLILNEIANGVTLIHVAGADILSFKVIEFLNSIDKRDVKVSCCNNAKMCCGEGVCGSCTARFQGHRVKRLCKVQTDPRNIFEGRRFI</sequence>
<dbReference type="CDD" id="cd06192">
    <property type="entry name" value="DHOD_e_trans_like"/>
    <property type="match status" value="1"/>
</dbReference>
<dbReference type="InterPro" id="IPR006058">
    <property type="entry name" value="2Fe2S_fd_BS"/>
</dbReference>
<comment type="caution">
    <text evidence="2">The sequence shown here is derived from an EMBL/GenBank/DDBJ whole genome shotgun (WGS) entry which is preliminary data.</text>
</comment>
<dbReference type="PROSITE" id="PS51384">
    <property type="entry name" value="FAD_FR"/>
    <property type="match status" value="1"/>
</dbReference>
<dbReference type="SUPFAM" id="SSF52343">
    <property type="entry name" value="Ferredoxin reductase-like, C-terminal NADP-linked domain"/>
    <property type="match status" value="1"/>
</dbReference>
<dbReference type="Proteomes" id="UP001057868">
    <property type="component" value="Unassembled WGS sequence"/>
</dbReference>
<dbReference type="EMBL" id="BQXY01000001">
    <property type="protein sequence ID" value="GKU24043.1"/>
    <property type="molecule type" value="Genomic_DNA"/>
</dbReference>
<dbReference type="SUPFAM" id="SSF63380">
    <property type="entry name" value="Riboflavin synthase domain-like"/>
    <property type="match status" value="1"/>
</dbReference>
<dbReference type="InterPro" id="IPR017938">
    <property type="entry name" value="Riboflavin_synthase-like_b-brl"/>
</dbReference>
<proteinExistence type="predicted"/>
<evidence type="ECO:0000313" key="2">
    <source>
        <dbReference type="EMBL" id="GKU24043.1"/>
    </source>
</evidence>
<name>A0A9W5XZW0_9CLOT</name>
<dbReference type="AlphaFoldDB" id="A0A9W5XZW0"/>
<dbReference type="GO" id="GO:0051537">
    <property type="term" value="F:2 iron, 2 sulfur cluster binding"/>
    <property type="evidence" value="ECO:0007669"/>
    <property type="project" value="InterPro"/>
</dbReference>
<protein>
    <submittedName>
        <fullName evidence="2">Oxidoreductase</fullName>
    </submittedName>
</protein>
<dbReference type="PROSITE" id="PS00197">
    <property type="entry name" value="2FE2S_FER_1"/>
    <property type="match status" value="1"/>
</dbReference>
<dbReference type="PANTHER" id="PTHR43513">
    <property type="entry name" value="DIHYDROOROTATE DEHYDROGENASE B (NAD(+)), ELECTRON TRANSFER SUBUNIT"/>
    <property type="match status" value="1"/>
</dbReference>
<gene>
    <name evidence="2" type="ORF">CFOLD11_08690</name>
</gene>
<dbReference type="InterPro" id="IPR017927">
    <property type="entry name" value="FAD-bd_FR_type"/>
</dbReference>
<dbReference type="NCBIfam" id="NF004470">
    <property type="entry name" value="PRK05802.1"/>
    <property type="match status" value="1"/>
</dbReference>
<dbReference type="InterPro" id="IPR039261">
    <property type="entry name" value="FNR_nucleotide-bd"/>
</dbReference>
<keyword evidence="3" id="KW-1185">Reference proteome</keyword>
<accession>A0A9W5XZW0</accession>
<dbReference type="InterPro" id="IPR050353">
    <property type="entry name" value="PyrK_electron_transfer"/>
</dbReference>